<dbReference type="Gene3D" id="3.40.50.10140">
    <property type="entry name" value="Toll/interleukin-1 receptor homology (TIR) domain"/>
    <property type="match status" value="1"/>
</dbReference>
<evidence type="ECO:0008006" key="3">
    <source>
        <dbReference type="Google" id="ProtNLM"/>
    </source>
</evidence>
<reference evidence="1 2" key="1">
    <citation type="submission" date="2019-03" db="EMBL/GenBank/DDBJ databases">
        <title>Deep subsurface shale carbon reservoir microbial communities from Ohio and West Virginia, USA.</title>
        <authorList>
            <person name="Wrighton K."/>
        </authorList>
    </citation>
    <scope>NUCLEOTIDE SEQUENCE [LARGE SCALE GENOMIC DNA]</scope>
    <source>
        <strain evidence="1 2">UTICA-S4D12</strain>
    </source>
</reference>
<protein>
    <recommendedName>
        <fullName evidence="3">TIR domain-containing protein</fullName>
    </recommendedName>
</protein>
<sequence length="180" mass="21578">MAFKHLQSLGKYVKLRKKFKGKKKYYMTEKSDFNMTPIDLWERISNDNIQNKKVFDVFISHSLINKDIVNKVIKSLNNQNLNAYCDWLSDNDFLKRKLVSDYTKMVLKKRLEQSKSLLLLKSNESLNSEFELDYFKSLEKPIYYIGLDDCKNNRLNSYEKLDYNFDEYYISKLNIKSENN</sequence>
<dbReference type="EMBL" id="SOAA01000023">
    <property type="protein sequence ID" value="TDS28030.1"/>
    <property type="molecule type" value="Genomic_DNA"/>
</dbReference>
<proteinExistence type="predicted"/>
<comment type="caution">
    <text evidence="1">The sequence shown here is derived from an EMBL/GenBank/DDBJ whole genome shotgun (WGS) entry which is preliminary data.</text>
</comment>
<evidence type="ECO:0000313" key="2">
    <source>
        <dbReference type="Proteomes" id="UP000295758"/>
    </source>
</evidence>
<accession>A0A4R7E0A3</accession>
<dbReference type="AlphaFoldDB" id="A0A4R7E0A3"/>
<dbReference type="InterPro" id="IPR035897">
    <property type="entry name" value="Toll_tir_struct_dom_sf"/>
</dbReference>
<dbReference type="SUPFAM" id="SSF52200">
    <property type="entry name" value="Toll/Interleukin receptor TIR domain"/>
    <property type="match status" value="1"/>
</dbReference>
<name>A0A4R7E0A3_9FIRM</name>
<dbReference type="Proteomes" id="UP000295758">
    <property type="component" value="Unassembled WGS sequence"/>
</dbReference>
<dbReference type="RefSeq" id="WP_208292434.1">
    <property type="nucleotide sequence ID" value="NZ_SOAA01000023.1"/>
</dbReference>
<organism evidence="1 2">
    <name type="scientific">Halanaerobium congolense</name>
    <dbReference type="NCBI Taxonomy" id="54121"/>
    <lineage>
        <taxon>Bacteria</taxon>
        <taxon>Bacillati</taxon>
        <taxon>Bacillota</taxon>
        <taxon>Clostridia</taxon>
        <taxon>Halanaerobiales</taxon>
        <taxon>Halanaerobiaceae</taxon>
        <taxon>Halanaerobium</taxon>
    </lineage>
</organism>
<gene>
    <name evidence="1" type="ORF">BY453_1238</name>
</gene>
<evidence type="ECO:0000313" key="1">
    <source>
        <dbReference type="EMBL" id="TDS28030.1"/>
    </source>
</evidence>